<evidence type="ECO:0000313" key="1">
    <source>
        <dbReference type="EMBL" id="RNL92965.1"/>
    </source>
</evidence>
<reference evidence="1 2" key="1">
    <citation type="submission" date="2018-10" db="EMBL/GenBank/DDBJ databases">
        <title>Sinomicrobium pectinilyticum sp. nov., a pectinase-producing bacterium isolated from alkaline and saline soil, and emended description of the genus Sinomicrobium.</title>
        <authorList>
            <person name="Cheng B."/>
            <person name="Li C."/>
            <person name="Lai Q."/>
            <person name="Du M."/>
            <person name="Shao Z."/>
            <person name="Xu P."/>
            <person name="Yang C."/>
        </authorList>
    </citation>
    <scope>NUCLEOTIDE SEQUENCE [LARGE SCALE GENOMIC DNA]</scope>
    <source>
        <strain evidence="1 2">5DNS001</strain>
    </source>
</reference>
<dbReference type="RefSeq" id="WP_123214498.1">
    <property type="nucleotide sequence ID" value="NZ_RJTM01000013.1"/>
</dbReference>
<dbReference type="EMBL" id="RJTM01000013">
    <property type="protein sequence ID" value="RNL92965.1"/>
    <property type="molecule type" value="Genomic_DNA"/>
</dbReference>
<proteinExistence type="predicted"/>
<accession>A0A3N0EYQ1</accession>
<keyword evidence="2" id="KW-1185">Reference proteome</keyword>
<name>A0A3N0EYQ1_SINP1</name>
<dbReference type="Proteomes" id="UP000267469">
    <property type="component" value="Unassembled WGS sequence"/>
</dbReference>
<dbReference type="OrthoDB" id="1271033at2"/>
<protein>
    <recommendedName>
        <fullName evidence="3">Carboxypeptidase regulatory-like domain-containing protein</fullName>
    </recommendedName>
</protein>
<gene>
    <name evidence="1" type="ORF">ED312_02845</name>
</gene>
<organism evidence="1 2">
    <name type="scientific">Sinomicrobium pectinilyticum</name>
    <dbReference type="NCBI Taxonomy" id="1084421"/>
    <lineage>
        <taxon>Bacteria</taxon>
        <taxon>Pseudomonadati</taxon>
        <taxon>Bacteroidota</taxon>
        <taxon>Flavobacteriia</taxon>
        <taxon>Flavobacteriales</taxon>
        <taxon>Flavobacteriaceae</taxon>
        <taxon>Sinomicrobium</taxon>
    </lineage>
</organism>
<evidence type="ECO:0000313" key="2">
    <source>
        <dbReference type="Proteomes" id="UP000267469"/>
    </source>
</evidence>
<sequence length="107" mass="12197">MKLLFALPFLFYVGLTSLNKEETEETFTVFVEVTHYQPDGYAAKNLSTNEWIYTERGQNFFENLPEGTYRFTAYEGYFCGASSKTVTISDDIAVNGEITVELSGWCE</sequence>
<dbReference type="AlphaFoldDB" id="A0A3N0EYQ1"/>
<evidence type="ECO:0008006" key="3">
    <source>
        <dbReference type="Google" id="ProtNLM"/>
    </source>
</evidence>
<comment type="caution">
    <text evidence="1">The sequence shown here is derived from an EMBL/GenBank/DDBJ whole genome shotgun (WGS) entry which is preliminary data.</text>
</comment>